<accession>A0ABS1EP88</accession>
<evidence type="ECO:0000256" key="1">
    <source>
        <dbReference type="ARBA" id="ARBA00006211"/>
    </source>
</evidence>
<evidence type="ECO:0000313" key="9">
    <source>
        <dbReference type="EMBL" id="MBK1811093.1"/>
    </source>
</evidence>
<name>A0ABS1EP88_9CLOT</name>
<keyword evidence="10" id="KW-1185">Reference proteome</keyword>
<keyword evidence="3" id="KW-0479">Metal-binding</keyword>
<evidence type="ECO:0000256" key="4">
    <source>
        <dbReference type="ARBA" id="ARBA00022741"/>
    </source>
</evidence>
<evidence type="ECO:0000256" key="2">
    <source>
        <dbReference type="ARBA" id="ARBA00022596"/>
    </source>
</evidence>
<dbReference type="InterPro" id="IPR004392">
    <property type="entry name" value="Hyd_mat_HypB"/>
</dbReference>
<protein>
    <submittedName>
        <fullName evidence="9">Hydrogenase nickel incorporation protein HypB</fullName>
    </submittedName>
</protein>
<evidence type="ECO:0000256" key="5">
    <source>
        <dbReference type="ARBA" id="ARBA00022801"/>
    </source>
</evidence>
<dbReference type="NCBIfam" id="TIGR00073">
    <property type="entry name" value="hypB"/>
    <property type="match status" value="1"/>
</dbReference>
<evidence type="ECO:0000256" key="6">
    <source>
        <dbReference type="ARBA" id="ARBA00022833"/>
    </source>
</evidence>
<evidence type="ECO:0000256" key="3">
    <source>
        <dbReference type="ARBA" id="ARBA00022723"/>
    </source>
</evidence>
<evidence type="ECO:0000256" key="7">
    <source>
        <dbReference type="ARBA" id="ARBA00023134"/>
    </source>
</evidence>
<dbReference type="SUPFAM" id="SSF52540">
    <property type="entry name" value="P-loop containing nucleoside triphosphate hydrolases"/>
    <property type="match status" value="1"/>
</dbReference>
<dbReference type="Proteomes" id="UP000596739">
    <property type="component" value="Unassembled WGS sequence"/>
</dbReference>
<proteinExistence type="inferred from homology"/>
<keyword evidence="6" id="KW-0862">Zinc</keyword>
<keyword evidence="7" id="KW-0342">GTP-binding</keyword>
<dbReference type="PANTHER" id="PTHR30134">
    <property type="entry name" value="HYDROGENASE PROTEIN ASSEMBLY PROTEIN, NICKEL CHAPERONE"/>
    <property type="match status" value="1"/>
</dbReference>
<comment type="caution">
    <text evidence="9">The sequence shown here is derived from an EMBL/GenBank/DDBJ whole genome shotgun (WGS) entry which is preliminary data.</text>
</comment>
<evidence type="ECO:0000259" key="8">
    <source>
        <dbReference type="Pfam" id="PF02492"/>
    </source>
</evidence>
<dbReference type="EMBL" id="JAENHN010000032">
    <property type="protein sequence ID" value="MBK1811093.1"/>
    <property type="molecule type" value="Genomic_DNA"/>
</dbReference>
<dbReference type="RefSeq" id="WP_200268962.1">
    <property type="nucleotide sequence ID" value="NZ_JAENHN010000032.1"/>
</dbReference>
<dbReference type="Gene3D" id="3.40.50.300">
    <property type="entry name" value="P-loop containing nucleotide triphosphate hydrolases"/>
    <property type="match status" value="1"/>
</dbReference>
<keyword evidence="5" id="KW-0378">Hydrolase</keyword>
<keyword evidence="2" id="KW-0533">Nickel</keyword>
<feature type="domain" description="CobW/HypB/UreG nucleotide-binding" evidence="8">
    <location>
        <begin position="32"/>
        <end position="191"/>
    </location>
</feature>
<organism evidence="9 10">
    <name type="scientific">Clostridium yunnanense</name>
    <dbReference type="NCBI Taxonomy" id="2800325"/>
    <lineage>
        <taxon>Bacteria</taxon>
        <taxon>Bacillati</taxon>
        <taxon>Bacillota</taxon>
        <taxon>Clostridia</taxon>
        <taxon>Eubacteriales</taxon>
        <taxon>Clostridiaceae</taxon>
        <taxon>Clostridium</taxon>
    </lineage>
</organism>
<dbReference type="PIRSF" id="PIRSF005624">
    <property type="entry name" value="Ni-bind_GTPase"/>
    <property type="match status" value="1"/>
</dbReference>
<dbReference type="InterPro" id="IPR027417">
    <property type="entry name" value="P-loop_NTPase"/>
</dbReference>
<dbReference type="InterPro" id="IPR003495">
    <property type="entry name" value="CobW/HypB/UreG_nucleotide-bd"/>
</dbReference>
<dbReference type="Pfam" id="PF02492">
    <property type="entry name" value="cobW"/>
    <property type="match status" value="1"/>
</dbReference>
<gene>
    <name evidence="9" type="primary">hypB</name>
    <name evidence="9" type="ORF">JHL18_10680</name>
</gene>
<sequence length="222" mass="24754">MSIKVVKQELETNEDCSNDIKEILKSKNVYLINVMGSPGTGKTSLIIELIKLLKDRYNIAVVEGDIAGQVDAEKIDSLGISVVQLNTEGACHIEAKSIKTILGYFDLDEIDIIFIENIGNLVCPAEFEIGEDLKIAILSIPEGDDKVEKYPLLFSKANAIALNKFDMMEHFDFDDNKVEEDIRLLNLSSEVFRISSRTGEGLNSLATYVEGKINVRIKNKLR</sequence>
<dbReference type="PANTHER" id="PTHR30134:SF2">
    <property type="entry name" value="HYDROGENASE MATURATION FACTOR HYPB"/>
    <property type="match status" value="1"/>
</dbReference>
<evidence type="ECO:0000313" key="10">
    <source>
        <dbReference type="Proteomes" id="UP000596739"/>
    </source>
</evidence>
<reference evidence="10" key="1">
    <citation type="submission" date="2021-01" db="EMBL/GenBank/DDBJ databases">
        <title>Genome public.</title>
        <authorList>
            <person name="Liu C."/>
            <person name="Sun Q."/>
        </authorList>
    </citation>
    <scope>NUCLEOTIDE SEQUENCE [LARGE SCALE GENOMIC DNA]</scope>
    <source>
        <strain evidence="10">YIM B02505</strain>
    </source>
</reference>
<comment type="similarity">
    <text evidence="1">Belongs to the SIMIBI class G3E GTPase family. HypB/HupM subfamily.</text>
</comment>
<keyword evidence="4" id="KW-0547">Nucleotide-binding</keyword>